<dbReference type="CDD" id="cd04333">
    <property type="entry name" value="ProX_deacylase"/>
    <property type="match status" value="1"/>
</dbReference>
<sequence>MSIVEQTLRDRGAQGEITWLDDAARTAALAAEALGIEVGAIANSLVFTLDGEPTLILTSGAHRVDTAWVGERLGGRLKRADAEVVKAATGQVIGGVAPVGHPEPIRTYVDEALAAYPEVWAAAGHAHTVFPTTFEELVRVTGGQVIAVEPPKDPAGSSAAASV</sequence>
<comment type="caution">
    <text evidence="2">The sequence shown here is derived from an EMBL/GenBank/DDBJ whole genome shotgun (WGS) entry which is preliminary data.</text>
</comment>
<dbReference type="SUPFAM" id="SSF55826">
    <property type="entry name" value="YbaK/ProRS associated domain"/>
    <property type="match status" value="1"/>
</dbReference>
<organism evidence="2 3">
    <name type="scientific">Plantibacter flavus</name>
    <dbReference type="NCBI Taxonomy" id="150123"/>
    <lineage>
        <taxon>Bacteria</taxon>
        <taxon>Bacillati</taxon>
        <taxon>Actinomycetota</taxon>
        <taxon>Actinomycetes</taxon>
        <taxon>Micrococcales</taxon>
        <taxon>Microbacteriaceae</taxon>
        <taxon>Plantibacter</taxon>
    </lineage>
</organism>
<dbReference type="AlphaFoldDB" id="A0A3N2C0N1"/>
<gene>
    <name evidence="2" type="ORF">EDD42_1090</name>
</gene>
<dbReference type="PANTHER" id="PTHR30411">
    <property type="entry name" value="CYTOPLASMIC PROTEIN"/>
    <property type="match status" value="1"/>
</dbReference>
<dbReference type="Proteomes" id="UP000266915">
    <property type="component" value="Unassembled WGS sequence"/>
</dbReference>
<dbReference type="Gene3D" id="3.90.960.10">
    <property type="entry name" value="YbaK/aminoacyl-tRNA synthetase-associated domain"/>
    <property type="match status" value="1"/>
</dbReference>
<dbReference type="InterPro" id="IPR007214">
    <property type="entry name" value="YbaK/aa-tRNA-synth-assoc-dom"/>
</dbReference>
<proteinExistence type="predicted"/>
<dbReference type="EMBL" id="RKHL01000001">
    <property type="protein sequence ID" value="ROR81043.1"/>
    <property type="molecule type" value="Genomic_DNA"/>
</dbReference>
<name>A0A3N2C0N1_9MICO</name>
<keyword evidence="3" id="KW-1185">Reference proteome</keyword>
<dbReference type="PANTHER" id="PTHR30411:SF1">
    <property type="entry name" value="CYTOPLASMIC PROTEIN"/>
    <property type="match status" value="1"/>
</dbReference>
<dbReference type="Pfam" id="PF04073">
    <property type="entry name" value="tRNA_edit"/>
    <property type="match status" value="1"/>
</dbReference>
<reference evidence="2 3" key="1">
    <citation type="submission" date="2018-11" db="EMBL/GenBank/DDBJ databases">
        <title>Sequencing the genomes of 1000 actinobacteria strains.</title>
        <authorList>
            <person name="Klenk H.-P."/>
        </authorList>
    </citation>
    <scope>NUCLEOTIDE SEQUENCE [LARGE SCALE GENOMIC DNA]</scope>
    <source>
        <strain evidence="2 3">DSM 14012</strain>
    </source>
</reference>
<protein>
    <submittedName>
        <fullName evidence="2">Prolyl-tRNA editing enzyme YbaK/EbsC (Cys-tRNA(Pro) deacylase)</fullName>
    </submittedName>
</protein>
<evidence type="ECO:0000313" key="2">
    <source>
        <dbReference type="EMBL" id="ROR81043.1"/>
    </source>
</evidence>
<dbReference type="InterPro" id="IPR036754">
    <property type="entry name" value="YbaK/aa-tRNA-synt-asso_dom_sf"/>
</dbReference>
<dbReference type="GO" id="GO:0002161">
    <property type="term" value="F:aminoacyl-tRNA deacylase activity"/>
    <property type="evidence" value="ECO:0007669"/>
    <property type="project" value="InterPro"/>
</dbReference>
<accession>A0A3N2C0N1</accession>
<evidence type="ECO:0000259" key="1">
    <source>
        <dbReference type="Pfam" id="PF04073"/>
    </source>
</evidence>
<evidence type="ECO:0000313" key="3">
    <source>
        <dbReference type="Proteomes" id="UP000266915"/>
    </source>
</evidence>
<feature type="domain" description="YbaK/aminoacyl-tRNA synthetase-associated" evidence="1">
    <location>
        <begin position="23"/>
        <end position="139"/>
    </location>
</feature>